<reference evidence="1" key="1">
    <citation type="submission" date="2014-05" db="EMBL/GenBank/DDBJ databases">
        <authorList>
            <person name="Chronopoulou M."/>
        </authorList>
    </citation>
    <scope>NUCLEOTIDE SEQUENCE</scope>
    <source>
        <tissue evidence="1">Whole organism</tissue>
    </source>
</reference>
<sequence>MYFPGSRNSTKKDLTASTRTDHLHILQSMLQNNFRVLLVPLIPQFQRNRLHHLVHSGEGGWYNFLLQHRLLEGRHSVCMG</sequence>
<dbReference type="AlphaFoldDB" id="A0A0K2SW15"/>
<protein>
    <submittedName>
        <fullName evidence="1">Uncharacterized protein</fullName>
    </submittedName>
</protein>
<name>A0A0K2SW15_LEPSM</name>
<accession>A0A0K2SW15</accession>
<proteinExistence type="predicted"/>
<dbReference type="EMBL" id="HACA01000349">
    <property type="protein sequence ID" value="CDW17710.1"/>
    <property type="molecule type" value="Transcribed_RNA"/>
</dbReference>
<evidence type="ECO:0000313" key="1">
    <source>
        <dbReference type="EMBL" id="CDW17710.1"/>
    </source>
</evidence>
<organism evidence="1">
    <name type="scientific">Lepeophtheirus salmonis</name>
    <name type="common">Salmon louse</name>
    <name type="synonym">Caligus salmonis</name>
    <dbReference type="NCBI Taxonomy" id="72036"/>
    <lineage>
        <taxon>Eukaryota</taxon>
        <taxon>Metazoa</taxon>
        <taxon>Ecdysozoa</taxon>
        <taxon>Arthropoda</taxon>
        <taxon>Crustacea</taxon>
        <taxon>Multicrustacea</taxon>
        <taxon>Hexanauplia</taxon>
        <taxon>Copepoda</taxon>
        <taxon>Siphonostomatoida</taxon>
        <taxon>Caligidae</taxon>
        <taxon>Lepeophtheirus</taxon>
    </lineage>
</organism>